<dbReference type="CDD" id="cd06530">
    <property type="entry name" value="S26_SPase_I"/>
    <property type="match status" value="1"/>
</dbReference>
<dbReference type="InterPro" id="IPR000223">
    <property type="entry name" value="Pept_S26A_signal_pept_1"/>
</dbReference>
<dbReference type="NCBIfam" id="TIGR02227">
    <property type="entry name" value="sigpep_I_bact"/>
    <property type="match status" value="1"/>
</dbReference>
<evidence type="ECO:0000313" key="9">
    <source>
        <dbReference type="Proteomes" id="UP000014197"/>
    </source>
</evidence>
<evidence type="ECO:0000313" key="8">
    <source>
        <dbReference type="Proteomes" id="UP000013858"/>
    </source>
</evidence>
<dbReference type="Gene3D" id="2.10.109.10">
    <property type="entry name" value="Umud Fragment, subunit A"/>
    <property type="match status" value="1"/>
</dbReference>
<evidence type="ECO:0000256" key="3">
    <source>
        <dbReference type="RuleBase" id="RU362042"/>
    </source>
</evidence>
<dbReference type="STRING" id="155618.RV06_GL000534"/>
<comment type="caution">
    <text evidence="6">The sequence shown here is derived from an EMBL/GenBank/DDBJ whole genome shotgun (WGS) entry which is preliminary data.</text>
</comment>
<dbReference type="OrthoDB" id="2188996at2"/>
<organism evidence="6 8">
    <name type="scientific">Enterococcus haemoperoxidus ATCC BAA-382</name>
    <dbReference type="NCBI Taxonomy" id="1158608"/>
    <lineage>
        <taxon>Bacteria</taxon>
        <taxon>Bacillati</taxon>
        <taxon>Bacillota</taxon>
        <taxon>Bacilli</taxon>
        <taxon>Lactobacillales</taxon>
        <taxon>Enterococcaceae</taxon>
        <taxon>Enterococcus</taxon>
    </lineage>
</organism>
<dbReference type="EMBL" id="ASVY01000002">
    <property type="protein sequence ID" value="EOT61813.1"/>
    <property type="molecule type" value="Genomic_DNA"/>
</dbReference>
<protein>
    <recommendedName>
        <fullName evidence="3">Signal peptidase I</fullName>
        <ecNumber evidence="3">3.4.21.89</ecNumber>
    </recommendedName>
</protein>
<name>R2Q7I1_9ENTE</name>
<keyword evidence="3" id="KW-0378">Hydrolase</keyword>
<keyword evidence="3" id="KW-0645">Protease</keyword>
<comment type="subcellular location">
    <subcellularLocation>
        <location evidence="1">Cell membrane</location>
        <topology evidence="1">Single-pass type II membrane protein</topology>
    </subcellularLocation>
    <subcellularLocation>
        <location evidence="3">Membrane</location>
        <topology evidence="3">Single-pass type II membrane protein</topology>
    </subcellularLocation>
</comment>
<dbReference type="AlphaFoldDB" id="R2Q7I1"/>
<dbReference type="eggNOG" id="COG0681">
    <property type="taxonomic scope" value="Bacteria"/>
</dbReference>
<dbReference type="PATRIC" id="fig|1158608.3.peg.3045"/>
<dbReference type="Proteomes" id="UP000013858">
    <property type="component" value="Unassembled WGS sequence"/>
</dbReference>
<dbReference type="EMBL" id="AJAR01000030">
    <property type="protein sequence ID" value="EOH92447.1"/>
    <property type="molecule type" value="Genomic_DNA"/>
</dbReference>
<feature type="region of interest" description="Disordered" evidence="4">
    <location>
        <begin position="1"/>
        <end position="73"/>
    </location>
</feature>
<dbReference type="InterPro" id="IPR019533">
    <property type="entry name" value="Peptidase_S26"/>
</dbReference>
<dbReference type="PANTHER" id="PTHR43390">
    <property type="entry name" value="SIGNAL PEPTIDASE I"/>
    <property type="match status" value="1"/>
</dbReference>
<feature type="compositionally biased region" description="Basic residues" evidence="4">
    <location>
        <begin position="8"/>
        <end position="31"/>
    </location>
</feature>
<keyword evidence="9" id="KW-1185">Reference proteome</keyword>
<accession>R2Q7I1</accession>
<dbReference type="PRINTS" id="PR00727">
    <property type="entry name" value="LEADERPTASE"/>
</dbReference>
<dbReference type="GO" id="GO:0009003">
    <property type="term" value="F:signal peptidase activity"/>
    <property type="evidence" value="ECO:0007669"/>
    <property type="project" value="UniProtKB-EC"/>
</dbReference>
<reference evidence="6 8" key="1">
    <citation type="submission" date="2013-02" db="EMBL/GenBank/DDBJ databases">
        <title>The Genome Sequence of Enterococcus haemoperoxidus BAA-382.</title>
        <authorList>
            <consortium name="The Broad Institute Genome Sequencing Platform"/>
            <consortium name="The Broad Institute Genome Sequencing Center for Infectious Disease"/>
            <person name="Earl A.M."/>
            <person name="Gilmore M.S."/>
            <person name="Lebreton F."/>
            <person name="Walker B."/>
            <person name="Young S.K."/>
            <person name="Zeng Q."/>
            <person name="Gargeya S."/>
            <person name="Fitzgerald M."/>
            <person name="Haas B."/>
            <person name="Abouelleil A."/>
            <person name="Alvarado L."/>
            <person name="Arachchi H.M."/>
            <person name="Berlin A.M."/>
            <person name="Chapman S.B."/>
            <person name="Dewar J."/>
            <person name="Goldberg J."/>
            <person name="Griggs A."/>
            <person name="Gujja S."/>
            <person name="Hansen M."/>
            <person name="Howarth C."/>
            <person name="Imamovic A."/>
            <person name="Larimer J."/>
            <person name="McCowan C."/>
            <person name="Murphy C."/>
            <person name="Neiman D."/>
            <person name="Pearson M."/>
            <person name="Priest M."/>
            <person name="Roberts A."/>
            <person name="Saif S."/>
            <person name="Shea T."/>
            <person name="Sisk P."/>
            <person name="Sykes S."/>
            <person name="Wortman J."/>
            <person name="Nusbaum C."/>
            <person name="Birren B."/>
        </authorList>
    </citation>
    <scope>NUCLEOTIDE SEQUENCE [LARGE SCALE GENOMIC DNA]</scope>
    <source>
        <strain evidence="6 8">ATCC BAA-382</strain>
    </source>
</reference>
<evidence type="ECO:0000313" key="7">
    <source>
        <dbReference type="EMBL" id="EOT61813.1"/>
    </source>
</evidence>
<dbReference type="GO" id="GO:0004252">
    <property type="term" value="F:serine-type endopeptidase activity"/>
    <property type="evidence" value="ECO:0007669"/>
    <property type="project" value="InterPro"/>
</dbReference>
<evidence type="ECO:0000259" key="5">
    <source>
        <dbReference type="Pfam" id="PF10502"/>
    </source>
</evidence>
<evidence type="ECO:0000256" key="1">
    <source>
        <dbReference type="ARBA" id="ARBA00004401"/>
    </source>
</evidence>
<comment type="similarity">
    <text evidence="2 3">Belongs to the peptidase S26 family.</text>
</comment>
<dbReference type="InterPro" id="IPR036286">
    <property type="entry name" value="LexA/Signal_pep-like_sf"/>
</dbReference>
<evidence type="ECO:0000313" key="6">
    <source>
        <dbReference type="EMBL" id="EOH92447.1"/>
    </source>
</evidence>
<feature type="domain" description="Peptidase S26" evidence="5">
    <location>
        <begin position="82"/>
        <end position="244"/>
    </location>
</feature>
<dbReference type="Proteomes" id="UP000014197">
    <property type="component" value="Unassembled WGS sequence"/>
</dbReference>
<dbReference type="GO" id="GO:0006465">
    <property type="term" value="P:signal peptide processing"/>
    <property type="evidence" value="ECO:0007669"/>
    <property type="project" value="InterPro"/>
</dbReference>
<dbReference type="SUPFAM" id="SSF51306">
    <property type="entry name" value="LexA/Signal peptidase"/>
    <property type="match status" value="1"/>
</dbReference>
<dbReference type="GO" id="GO:0005886">
    <property type="term" value="C:plasma membrane"/>
    <property type="evidence" value="ECO:0007669"/>
    <property type="project" value="UniProtKB-SubCell"/>
</dbReference>
<sequence length="253" mass="29784">MKQANTTSKKRSSKKKQKEKNQQLKRKQPIKKKSDFAETAKTNRISSKKKRPAQSKQVQFKKKKTKRTLKKRKKQRHQFYKEIGVSFFLMLALFFILQGLFFSMPSVNGYGMTTTLNDGDRIFVSKRSRIKRFDLVYLKQPDTKQIMVRRVIGLPEEEIVYENDQLLIDKRPVVERFLKNEISEASKEKRLLTEDFTLAALTGVRTLPKDCYFVLGDNRHYAADSREFGWVEKKDILGVVKARIVPFHHMTQF</sequence>
<comment type="catalytic activity">
    <reaction evidence="3">
        <text>Cleavage of hydrophobic, N-terminal signal or leader sequences from secreted and periplasmic proteins.</text>
        <dbReference type="EC" id="3.4.21.89"/>
    </reaction>
</comment>
<dbReference type="RefSeq" id="WP_010763268.1">
    <property type="nucleotide sequence ID" value="NZ_KB946316.1"/>
</dbReference>
<feature type="compositionally biased region" description="Basic residues" evidence="4">
    <location>
        <begin position="46"/>
        <end position="73"/>
    </location>
</feature>
<evidence type="ECO:0000256" key="2">
    <source>
        <dbReference type="ARBA" id="ARBA00009370"/>
    </source>
</evidence>
<gene>
    <name evidence="7" type="ORF">I583_00795</name>
    <name evidence="6" type="ORF">UAW_03112</name>
</gene>
<reference evidence="7 9" key="2">
    <citation type="submission" date="2013-03" db="EMBL/GenBank/DDBJ databases">
        <title>The Genome Sequence of Enterococcus haemoperoxidus BAA-382 (PacBio/Illumina hybrid assembly).</title>
        <authorList>
            <consortium name="The Broad Institute Genomics Platform"/>
            <consortium name="The Broad Institute Genome Sequencing Center for Infectious Disease"/>
            <person name="Earl A."/>
            <person name="Russ C."/>
            <person name="Gilmore M."/>
            <person name="Surin D."/>
            <person name="Walker B."/>
            <person name="Young S."/>
            <person name="Zeng Q."/>
            <person name="Gargeya S."/>
            <person name="Fitzgerald M."/>
            <person name="Haas B."/>
            <person name="Abouelleil A."/>
            <person name="Allen A.W."/>
            <person name="Alvarado L."/>
            <person name="Arachchi H.M."/>
            <person name="Berlin A.M."/>
            <person name="Chapman S.B."/>
            <person name="Gainer-Dewar J."/>
            <person name="Goldberg J."/>
            <person name="Griggs A."/>
            <person name="Gujja S."/>
            <person name="Hansen M."/>
            <person name="Howarth C."/>
            <person name="Imamovic A."/>
            <person name="Ireland A."/>
            <person name="Larimer J."/>
            <person name="McCowan C."/>
            <person name="Murphy C."/>
            <person name="Pearson M."/>
            <person name="Poon T.W."/>
            <person name="Priest M."/>
            <person name="Roberts A."/>
            <person name="Saif S."/>
            <person name="Shea T."/>
            <person name="Sisk P."/>
            <person name="Sykes S."/>
            <person name="Wortman J."/>
            <person name="Nusbaum C."/>
            <person name="Birren B."/>
        </authorList>
    </citation>
    <scope>NUCLEOTIDE SEQUENCE [LARGE SCALE GENOMIC DNA]</scope>
    <source>
        <strain evidence="7 9">ATCC BAA-382</strain>
    </source>
</reference>
<dbReference type="EC" id="3.4.21.89" evidence="3"/>
<proteinExistence type="inferred from homology"/>
<dbReference type="PANTHER" id="PTHR43390:SF1">
    <property type="entry name" value="CHLOROPLAST PROCESSING PEPTIDASE"/>
    <property type="match status" value="1"/>
</dbReference>
<dbReference type="Pfam" id="PF10502">
    <property type="entry name" value="Peptidase_S26"/>
    <property type="match status" value="1"/>
</dbReference>
<evidence type="ECO:0000256" key="4">
    <source>
        <dbReference type="SAM" id="MobiDB-lite"/>
    </source>
</evidence>